<dbReference type="GO" id="GO:0006355">
    <property type="term" value="P:regulation of DNA-templated transcription"/>
    <property type="evidence" value="ECO:0007669"/>
    <property type="project" value="InterPro"/>
</dbReference>
<dbReference type="Gene3D" id="3.30.420.40">
    <property type="match status" value="2"/>
</dbReference>
<sequence>MASSPSGSLVSADVRRHNLALVAHRLAQRGPQSRSQLADGTGLARGSVTALVAALVEAGIVRETEEPEAAPRGTASRGRPLTLLRLAADDVALLVLQLDADQATAVLTAVDGRALFRTSEHHGRPMGDPARVLDVLARVLARTLDAAAGLGRRVVDLTVVVFAPIGGTPPVVVADTDFEWGVVDVLAGLRQRVGELPPATLASDGTVAALAELAELEAAGAGVRDLVYAKSNSGIGGAIVADGALVAGAHGFAGAFGHIAVDPQGARCLCGQRGCLVTVAGPDVVLAEAGLAAEVAERGLTDALRELVARIQAGEARASAAWEAALPWIAHALRIVTMTVDPEVVVLDGYWADLAESIAGAFALDGPAIAATATPIAVVPGRLGEDAALLGAARVARDALLYDPLALVTIGAPFPTI</sequence>
<dbReference type="Pfam" id="PF00480">
    <property type="entry name" value="ROK"/>
    <property type="match status" value="1"/>
</dbReference>
<evidence type="ECO:0000313" key="3">
    <source>
        <dbReference type="EMBL" id="QNE37121.1"/>
    </source>
</evidence>
<evidence type="ECO:0000313" key="4">
    <source>
        <dbReference type="Proteomes" id="UP000515511"/>
    </source>
</evidence>
<protein>
    <submittedName>
        <fullName evidence="3">ROK family transcriptional regulator</fullName>
    </submittedName>
</protein>
<proteinExistence type="inferred from homology"/>
<comment type="similarity">
    <text evidence="1">Belongs to the ROK (NagC/XylR) family.</text>
</comment>
<name>A0A7G6YF56_9MICO</name>
<dbReference type="Pfam" id="PF09339">
    <property type="entry name" value="HTH_IclR"/>
    <property type="match status" value="1"/>
</dbReference>
<dbReference type="EMBL" id="CP043641">
    <property type="protein sequence ID" value="QNE37121.1"/>
    <property type="molecule type" value="Genomic_DNA"/>
</dbReference>
<dbReference type="SUPFAM" id="SSF53067">
    <property type="entry name" value="Actin-like ATPase domain"/>
    <property type="match status" value="1"/>
</dbReference>
<evidence type="ECO:0000259" key="2">
    <source>
        <dbReference type="Pfam" id="PF09339"/>
    </source>
</evidence>
<dbReference type="RefSeq" id="WP_185276529.1">
    <property type="nucleotide sequence ID" value="NZ_CP043641.1"/>
</dbReference>
<dbReference type="InterPro" id="IPR036388">
    <property type="entry name" value="WH-like_DNA-bd_sf"/>
</dbReference>
<organism evidence="3 4">
    <name type="scientific">Leifsonia shinshuensis</name>
    <dbReference type="NCBI Taxonomy" id="150026"/>
    <lineage>
        <taxon>Bacteria</taxon>
        <taxon>Bacillati</taxon>
        <taxon>Actinomycetota</taxon>
        <taxon>Actinomycetes</taxon>
        <taxon>Micrococcales</taxon>
        <taxon>Microbacteriaceae</taxon>
        <taxon>Leifsonia</taxon>
    </lineage>
</organism>
<dbReference type="InterPro" id="IPR005471">
    <property type="entry name" value="Tscrpt_reg_IclR_N"/>
</dbReference>
<dbReference type="Gene3D" id="1.10.10.10">
    <property type="entry name" value="Winged helix-like DNA-binding domain superfamily/Winged helix DNA-binding domain"/>
    <property type="match status" value="1"/>
</dbReference>
<gene>
    <name evidence="3" type="ORF">F1C12_19715</name>
</gene>
<dbReference type="InterPro" id="IPR043129">
    <property type="entry name" value="ATPase_NBD"/>
</dbReference>
<feature type="domain" description="HTH iclR-type" evidence="2">
    <location>
        <begin position="28"/>
        <end position="63"/>
    </location>
</feature>
<dbReference type="SUPFAM" id="SSF46785">
    <property type="entry name" value="Winged helix' DNA-binding domain"/>
    <property type="match status" value="1"/>
</dbReference>
<dbReference type="GO" id="GO:0003677">
    <property type="term" value="F:DNA binding"/>
    <property type="evidence" value="ECO:0007669"/>
    <property type="project" value="InterPro"/>
</dbReference>
<dbReference type="Proteomes" id="UP000515511">
    <property type="component" value="Chromosome"/>
</dbReference>
<reference evidence="4" key="1">
    <citation type="submission" date="2019-09" db="EMBL/GenBank/DDBJ databases">
        <title>Antimicrobial potential of Antarctic Bacteria.</title>
        <authorList>
            <person name="Benaud N."/>
            <person name="Edwards R.J."/>
            <person name="Ferrari B.C."/>
        </authorList>
    </citation>
    <scope>NUCLEOTIDE SEQUENCE [LARGE SCALE GENOMIC DNA]</scope>
    <source>
        <strain evidence="4">INR9</strain>
    </source>
</reference>
<dbReference type="InterPro" id="IPR000600">
    <property type="entry name" value="ROK"/>
</dbReference>
<accession>A0A7G6YF56</accession>
<dbReference type="InterPro" id="IPR036390">
    <property type="entry name" value="WH_DNA-bd_sf"/>
</dbReference>
<dbReference type="KEGG" id="lse:F1C12_19715"/>
<dbReference type="PANTHER" id="PTHR18964:SF149">
    <property type="entry name" value="BIFUNCTIONAL UDP-N-ACETYLGLUCOSAMINE 2-EPIMERASE_N-ACETYLMANNOSAMINE KINASE"/>
    <property type="match status" value="1"/>
</dbReference>
<dbReference type="AlphaFoldDB" id="A0A7G6YF56"/>
<dbReference type="PANTHER" id="PTHR18964">
    <property type="entry name" value="ROK (REPRESSOR, ORF, KINASE) FAMILY"/>
    <property type="match status" value="1"/>
</dbReference>
<evidence type="ECO:0000256" key="1">
    <source>
        <dbReference type="ARBA" id="ARBA00006479"/>
    </source>
</evidence>